<dbReference type="STRING" id="981085.W9RPL9"/>
<dbReference type="PANTHER" id="PTHR44167:SF23">
    <property type="entry name" value="CDC7 KINASE, ISOFORM A-RELATED"/>
    <property type="match status" value="1"/>
</dbReference>
<evidence type="ECO:0000256" key="1">
    <source>
        <dbReference type="ARBA" id="ARBA00012513"/>
    </source>
</evidence>
<dbReference type="KEGG" id="mnt:21406790"/>
<feature type="compositionally biased region" description="Basic and acidic residues" evidence="7">
    <location>
        <begin position="266"/>
        <end position="282"/>
    </location>
</feature>
<feature type="region of interest" description="Disordered" evidence="7">
    <location>
        <begin position="250"/>
        <end position="290"/>
    </location>
</feature>
<evidence type="ECO:0000256" key="2">
    <source>
        <dbReference type="ARBA" id="ARBA00022527"/>
    </source>
</evidence>
<dbReference type="SMART" id="SM00220">
    <property type="entry name" value="S_TKc"/>
    <property type="match status" value="1"/>
</dbReference>
<feature type="compositionally biased region" description="Polar residues" evidence="7">
    <location>
        <begin position="656"/>
        <end position="679"/>
    </location>
</feature>
<organism evidence="9 10">
    <name type="scientific">Morus notabilis</name>
    <dbReference type="NCBI Taxonomy" id="981085"/>
    <lineage>
        <taxon>Eukaryota</taxon>
        <taxon>Viridiplantae</taxon>
        <taxon>Streptophyta</taxon>
        <taxon>Embryophyta</taxon>
        <taxon>Tracheophyta</taxon>
        <taxon>Spermatophyta</taxon>
        <taxon>Magnoliopsida</taxon>
        <taxon>eudicotyledons</taxon>
        <taxon>Gunneridae</taxon>
        <taxon>Pentapetalae</taxon>
        <taxon>rosids</taxon>
        <taxon>fabids</taxon>
        <taxon>Rosales</taxon>
        <taxon>Moraceae</taxon>
        <taxon>Moreae</taxon>
        <taxon>Morus</taxon>
    </lineage>
</organism>
<proteinExistence type="predicted"/>
<sequence>METHSTSSELIFIASSGHERARHLLALLLSLGRPARPPELASLCKLFPASPELVHYLCSIPNSPIFLTKDLLVVPSPVAVTAFTKSVATSDFVNPISSSTSSSSQRLVMCFENRKRLLSDFEFTQPEKRRLTLFSGDEKKENRVPIEIQYTSPKVPLNVIDHFSWRINTNPLDMSKMVDDFIFAAPLSGKSGAVQLSCHRTEIKFIEGEMGTSFSMQRKVNKETMACEPNPEPALQISMLENLAVPKGAFKDGASGDGNSTATKIRISEEERTKGSQEEERSLASGSNMGEMGNQFQLLHTILLDTPHGSGGMERVNCFDTMPYSEKEKTNRHVEPWALPPDSSLVVAQNKLSEPFAQMETFHVDAAFLSLKKIFKSLGHDKADDTLKEKGQSKGDCKVIDIRQTLRKKNNSDMHTKQRKRSSTSISPKDRMEQKILPNFESYVVEEEEGSGGYGTVYRARRKNDGTTVAIKCPHANAHKHHVYNEQRMLERFGGKNFVIKYEGCFNNGDSDCFVLEHVEHDRPEVLKREIDVFQLQWYGYCMFKALASLHKQGVIHRDVKPGNFLFFRKANKGHLIDFNLAMDLHQKYGNAGKSKVGCDAHINPYKLSNAKSVQTKDWTLANPKSSETANLKRTKDKKSKIDIKNLRQKALAQTKTLNNDLGSRNVSKSQGADGSGITSAERMREPLPCQGRKELISLVQEARQSQNHVASSVLSPKRKRVVAPPQNVDSMLVHLTPMPVVSTGISVGGSLLMKKGNGKYKKEGPCVGTKGFRAPEVLFRSPFQGPKVDIWSAGVTLLYLMIGRTPFFGDPEQNIKDIAKLRGSEDLWEVAKLHNRESSFPEDLYKSESLPSVKLWDWCKMSTKRPDFLKEVPRSLLDLLEKCLTVNPRLRITADEALKHEFFAPCHEVLKKQRLHRQMLNQDSQNSALCSKSVDKPAKISQGKSLKLSVE</sequence>
<dbReference type="EC" id="2.7.11.1" evidence="1"/>
<evidence type="ECO:0000256" key="7">
    <source>
        <dbReference type="SAM" id="MobiDB-lite"/>
    </source>
</evidence>
<dbReference type="GO" id="GO:0005634">
    <property type="term" value="C:nucleus"/>
    <property type="evidence" value="ECO:0007669"/>
    <property type="project" value="TreeGrafter"/>
</dbReference>
<dbReference type="FunFam" id="1.10.510.10:FF:001725">
    <property type="entry name" value="Kinase like protein"/>
    <property type="match status" value="1"/>
</dbReference>
<dbReference type="OrthoDB" id="10020333at2759"/>
<dbReference type="GO" id="GO:0044773">
    <property type="term" value="P:mitotic DNA damage checkpoint signaling"/>
    <property type="evidence" value="ECO:0007669"/>
    <property type="project" value="TreeGrafter"/>
</dbReference>
<evidence type="ECO:0000256" key="5">
    <source>
        <dbReference type="ARBA" id="ARBA00022777"/>
    </source>
</evidence>
<dbReference type="GO" id="GO:0004674">
    <property type="term" value="F:protein serine/threonine kinase activity"/>
    <property type="evidence" value="ECO:0007669"/>
    <property type="project" value="UniProtKB-KW"/>
</dbReference>
<keyword evidence="2" id="KW-0723">Serine/threonine-protein kinase</keyword>
<gene>
    <name evidence="9" type="ORF">L484_024041</name>
</gene>
<feature type="region of interest" description="Disordered" evidence="7">
    <location>
        <begin position="409"/>
        <end position="431"/>
    </location>
</feature>
<reference evidence="10" key="1">
    <citation type="submission" date="2013-01" db="EMBL/GenBank/DDBJ databases">
        <title>Draft Genome Sequence of a Mulberry Tree, Morus notabilis C.K. Schneid.</title>
        <authorList>
            <person name="He N."/>
            <person name="Zhao S."/>
        </authorList>
    </citation>
    <scope>NUCLEOTIDE SEQUENCE</scope>
</reference>
<keyword evidence="6" id="KW-0067">ATP-binding</keyword>
<name>W9RPL9_9ROSA</name>
<evidence type="ECO:0000256" key="6">
    <source>
        <dbReference type="ARBA" id="ARBA00022840"/>
    </source>
</evidence>
<evidence type="ECO:0000256" key="4">
    <source>
        <dbReference type="ARBA" id="ARBA00022741"/>
    </source>
</evidence>
<evidence type="ECO:0000259" key="8">
    <source>
        <dbReference type="PROSITE" id="PS50011"/>
    </source>
</evidence>
<keyword evidence="9" id="KW-0132">Cell division</keyword>
<protein>
    <recommendedName>
        <fullName evidence="1">non-specific serine/threonine protein kinase</fullName>
        <ecNumber evidence="1">2.7.11.1</ecNumber>
    </recommendedName>
</protein>
<dbReference type="Pfam" id="PF00069">
    <property type="entry name" value="Pkinase"/>
    <property type="match status" value="2"/>
</dbReference>
<keyword evidence="5 9" id="KW-0418">Kinase</keyword>
<dbReference type="FunFam" id="1.10.510.10:FF:001893">
    <property type="entry name" value="Probable serine/threonine-protein kinase DDB_G0291918"/>
    <property type="match status" value="1"/>
</dbReference>
<dbReference type="Proteomes" id="UP000030645">
    <property type="component" value="Unassembled WGS sequence"/>
</dbReference>
<dbReference type="InterPro" id="IPR008271">
    <property type="entry name" value="Ser/Thr_kinase_AS"/>
</dbReference>
<dbReference type="GO" id="GO:0005524">
    <property type="term" value="F:ATP binding"/>
    <property type="evidence" value="ECO:0007669"/>
    <property type="project" value="UniProtKB-KW"/>
</dbReference>
<dbReference type="InterPro" id="IPR011009">
    <property type="entry name" value="Kinase-like_dom_sf"/>
</dbReference>
<evidence type="ECO:0000256" key="3">
    <source>
        <dbReference type="ARBA" id="ARBA00022679"/>
    </source>
</evidence>
<evidence type="ECO:0000313" key="10">
    <source>
        <dbReference type="Proteomes" id="UP000030645"/>
    </source>
</evidence>
<dbReference type="SUPFAM" id="SSF56112">
    <property type="entry name" value="Protein kinase-like (PK-like)"/>
    <property type="match status" value="1"/>
</dbReference>
<keyword evidence="10" id="KW-1185">Reference proteome</keyword>
<keyword evidence="3" id="KW-0808">Transferase</keyword>
<dbReference type="EMBL" id="KE345347">
    <property type="protein sequence ID" value="EXC02076.1"/>
    <property type="molecule type" value="Genomic_DNA"/>
</dbReference>
<dbReference type="Gene3D" id="1.10.510.10">
    <property type="entry name" value="Transferase(Phosphotransferase) domain 1"/>
    <property type="match status" value="2"/>
</dbReference>
<accession>W9RPL9</accession>
<dbReference type="PANTHER" id="PTHR44167">
    <property type="entry name" value="OVARIAN-SPECIFIC SERINE/THREONINE-PROTEIN KINASE LOK-RELATED"/>
    <property type="match status" value="1"/>
</dbReference>
<dbReference type="eggNOG" id="KOG1167">
    <property type="taxonomic scope" value="Eukaryota"/>
</dbReference>
<feature type="domain" description="Protein kinase" evidence="8">
    <location>
        <begin position="443"/>
        <end position="904"/>
    </location>
</feature>
<keyword evidence="4" id="KW-0547">Nucleotide-binding</keyword>
<dbReference type="GO" id="GO:0051301">
    <property type="term" value="P:cell division"/>
    <property type="evidence" value="ECO:0007669"/>
    <property type="project" value="UniProtKB-KW"/>
</dbReference>
<feature type="region of interest" description="Disordered" evidence="7">
    <location>
        <begin position="656"/>
        <end position="687"/>
    </location>
</feature>
<dbReference type="PROSITE" id="PS00108">
    <property type="entry name" value="PROTEIN_KINASE_ST"/>
    <property type="match status" value="1"/>
</dbReference>
<evidence type="ECO:0000313" key="9">
    <source>
        <dbReference type="EMBL" id="EXC02076.1"/>
    </source>
</evidence>
<keyword evidence="9" id="KW-0131">Cell cycle</keyword>
<dbReference type="PROSITE" id="PS50011">
    <property type="entry name" value="PROTEIN_KINASE_DOM"/>
    <property type="match status" value="1"/>
</dbReference>
<dbReference type="InterPro" id="IPR000719">
    <property type="entry name" value="Prot_kinase_dom"/>
</dbReference>
<dbReference type="AlphaFoldDB" id="W9RPL9"/>